<evidence type="ECO:0000259" key="1">
    <source>
        <dbReference type="PROSITE" id="PS51186"/>
    </source>
</evidence>
<evidence type="ECO:0000313" key="2">
    <source>
        <dbReference type="EMBL" id="RDI48019.1"/>
    </source>
</evidence>
<gene>
    <name evidence="2" type="ORF">DFR59_101688</name>
</gene>
<dbReference type="EMBL" id="QQAY01000001">
    <property type="protein sequence ID" value="RDI48019.1"/>
    <property type="molecule type" value="Genomic_DNA"/>
</dbReference>
<sequence>MIKRVNIKDQSIAEQVLPIQLASYQIEADIIQFYDIPPLKETIDDLMNVNEEFLAYYDNGALAGLLSYEADGPFTITICRMMVHPNFHRKGIASALIKELFNLTSECEQWKVTTGAKNEPAKKLYLKHGFTEEKIFEVVPGLMISAFSRTTAFSVGS</sequence>
<dbReference type="GO" id="GO:0016747">
    <property type="term" value="F:acyltransferase activity, transferring groups other than amino-acyl groups"/>
    <property type="evidence" value="ECO:0007669"/>
    <property type="project" value="InterPro"/>
</dbReference>
<dbReference type="OrthoDB" id="46888at2"/>
<protein>
    <submittedName>
        <fullName evidence="2">Acetyltransferase (GNAT) family protein</fullName>
    </submittedName>
</protein>
<keyword evidence="3" id="KW-1185">Reference proteome</keyword>
<evidence type="ECO:0000313" key="3">
    <source>
        <dbReference type="Proteomes" id="UP000255326"/>
    </source>
</evidence>
<feature type="domain" description="N-acetyltransferase" evidence="1">
    <location>
        <begin position="1"/>
        <end position="148"/>
    </location>
</feature>
<organism evidence="2 3">
    <name type="scientific">Falsibacillus pallidus</name>
    <dbReference type="NCBI Taxonomy" id="493781"/>
    <lineage>
        <taxon>Bacteria</taxon>
        <taxon>Bacillati</taxon>
        <taxon>Bacillota</taxon>
        <taxon>Bacilli</taxon>
        <taxon>Bacillales</taxon>
        <taxon>Bacillaceae</taxon>
        <taxon>Falsibacillus</taxon>
    </lineage>
</organism>
<accession>A0A370GX12</accession>
<dbReference type="Proteomes" id="UP000255326">
    <property type="component" value="Unassembled WGS sequence"/>
</dbReference>
<dbReference type="InterPro" id="IPR016181">
    <property type="entry name" value="Acyl_CoA_acyltransferase"/>
</dbReference>
<reference evidence="2 3" key="1">
    <citation type="submission" date="2018-07" db="EMBL/GenBank/DDBJ databases">
        <title>Genomic Encyclopedia of Type Strains, Phase IV (KMG-IV): sequencing the most valuable type-strain genomes for metagenomic binning, comparative biology and taxonomic classification.</title>
        <authorList>
            <person name="Goeker M."/>
        </authorList>
    </citation>
    <scope>NUCLEOTIDE SEQUENCE [LARGE SCALE GENOMIC DNA]</scope>
    <source>
        <strain evidence="2 3">DSM 25281</strain>
    </source>
</reference>
<comment type="caution">
    <text evidence="2">The sequence shown here is derived from an EMBL/GenBank/DDBJ whole genome shotgun (WGS) entry which is preliminary data.</text>
</comment>
<dbReference type="Gene3D" id="3.40.630.30">
    <property type="match status" value="1"/>
</dbReference>
<dbReference type="Pfam" id="PF00583">
    <property type="entry name" value="Acetyltransf_1"/>
    <property type="match status" value="1"/>
</dbReference>
<dbReference type="PROSITE" id="PS51186">
    <property type="entry name" value="GNAT"/>
    <property type="match status" value="1"/>
</dbReference>
<proteinExistence type="predicted"/>
<dbReference type="InterPro" id="IPR000182">
    <property type="entry name" value="GNAT_dom"/>
</dbReference>
<name>A0A370GX12_9BACI</name>
<dbReference type="AlphaFoldDB" id="A0A370GX12"/>
<dbReference type="CDD" id="cd04301">
    <property type="entry name" value="NAT_SF"/>
    <property type="match status" value="1"/>
</dbReference>
<dbReference type="SUPFAM" id="SSF55729">
    <property type="entry name" value="Acyl-CoA N-acyltransferases (Nat)"/>
    <property type="match status" value="1"/>
</dbReference>
<dbReference type="RefSeq" id="WP_114744206.1">
    <property type="nucleotide sequence ID" value="NZ_QQAY01000001.1"/>
</dbReference>
<keyword evidence="2" id="KW-0808">Transferase</keyword>